<dbReference type="EC" id="2.1.1.137" evidence="4"/>
<dbReference type="NCBIfam" id="NF008823">
    <property type="entry name" value="PRK11873.1"/>
    <property type="match status" value="1"/>
</dbReference>
<comment type="catalytic activity">
    <reaction evidence="6">
        <text>arsenic triglutathione + [thioredoxin]-dithiol + S-adenosyl-L-methionine + 2 H2O = methylarsonous acid + [thioredoxin]-disulfide + 3 glutathione + S-adenosyl-L-homocysteine + H(+)</text>
        <dbReference type="Rhea" id="RHEA:69460"/>
        <dbReference type="Rhea" id="RHEA-COMP:10698"/>
        <dbReference type="Rhea" id="RHEA-COMP:10700"/>
        <dbReference type="ChEBI" id="CHEBI:15377"/>
        <dbReference type="ChEBI" id="CHEBI:15378"/>
        <dbReference type="ChEBI" id="CHEBI:17826"/>
        <dbReference type="ChEBI" id="CHEBI:29950"/>
        <dbReference type="ChEBI" id="CHEBI:50058"/>
        <dbReference type="ChEBI" id="CHEBI:57856"/>
        <dbReference type="ChEBI" id="CHEBI:57925"/>
        <dbReference type="ChEBI" id="CHEBI:59789"/>
        <dbReference type="ChEBI" id="CHEBI:183640"/>
        <dbReference type="EC" id="2.1.1.137"/>
    </reaction>
</comment>
<evidence type="ECO:0000256" key="7">
    <source>
        <dbReference type="ARBA" id="ARBA00047943"/>
    </source>
</evidence>
<comment type="caution">
    <text evidence="10">The sequence shown here is derived from an EMBL/GenBank/DDBJ whole genome shotgun (WGS) entry which is preliminary data.</text>
</comment>
<sequence length="269" mass="29329">MGENIREKVKTYYGDIAKRVNGSSCCSGSSCCGDDICKDIPVYDPEYITGLPEEAVEASLGCANPIAIADLKKGEKVLDLGCGGGIDVFIAAKYVGPEGRVYGLDMTDEMLALANKNKEKMGINNVEFIKGYIEEIPMEDESVDVVISNCVINLSEDKGRVLKEAHRVLKAGGRLAVADIVMLKDVPENLKKSAEMWVGCIAGALSVGEYEELLKKAGFRNIEIRPVNIYKKDLIRDILEQKNLQELYGEIDLDLVDGAFAGALIRAEK</sequence>
<dbReference type="Gene3D" id="3.40.50.150">
    <property type="entry name" value="Vaccinia Virus protein VP39"/>
    <property type="match status" value="1"/>
</dbReference>
<dbReference type="OrthoDB" id="9772751at2"/>
<dbReference type="InterPro" id="IPR025714">
    <property type="entry name" value="Methyltranfer_dom"/>
</dbReference>
<evidence type="ECO:0000256" key="3">
    <source>
        <dbReference type="ARBA" id="ARBA00034487"/>
    </source>
</evidence>
<protein>
    <recommendedName>
        <fullName evidence="5">Arsenite methyltransferase</fullName>
        <ecNumber evidence="4">2.1.1.137</ecNumber>
    </recommendedName>
</protein>
<accession>A0A5S5AQ36</accession>
<keyword evidence="10" id="KW-0830">Ubiquinone</keyword>
<dbReference type="CDD" id="cd02440">
    <property type="entry name" value="AdoMet_MTases"/>
    <property type="match status" value="1"/>
</dbReference>
<name>A0A5S5AQ36_9FIRM</name>
<keyword evidence="1" id="KW-0808">Transferase</keyword>
<proteinExistence type="inferred from homology"/>
<dbReference type="Pfam" id="PF13847">
    <property type="entry name" value="Methyltransf_31"/>
    <property type="match status" value="1"/>
</dbReference>
<organism evidence="10 11">
    <name type="scientific">Thermosediminibacter litoriperuensis</name>
    <dbReference type="NCBI Taxonomy" id="291989"/>
    <lineage>
        <taxon>Bacteria</taxon>
        <taxon>Bacillati</taxon>
        <taxon>Bacillota</taxon>
        <taxon>Clostridia</taxon>
        <taxon>Thermosediminibacterales</taxon>
        <taxon>Thermosediminibacteraceae</taxon>
        <taxon>Thermosediminibacter</taxon>
    </lineage>
</organism>
<comment type="similarity">
    <text evidence="3">Belongs to the methyltransferase superfamily. Arsenite methyltransferase family.</text>
</comment>
<evidence type="ECO:0000313" key="11">
    <source>
        <dbReference type="Proteomes" id="UP000322294"/>
    </source>
</evidence>
<dbReference type="AlphaFoldDB" id="A0A5S5AQ36"/>
<keyword evidence="10" id="KW-0489">Methyltransferase</keyword>
<evidence type="ECO:0000256" key="1">
    <source>
        <dbReference type="ARBA" id="ARBA00022679"/>
    </source>
</evidence>
<dbReference type="PANTHER" id="PTHR43675">
    <property type="entry name" value="ARSENITE METHYLTRANSFERASE"/>
    <property type="match status" value="1"/>
</dbReference>
<dbReference type="PANTHER" id="PTHR43675:SF8">
    <property type="entry name" value="ARSENITE METHYLTRANSFERASE"/>
    <property type="match status" value="1"/>
</dbReference>
<dbReference type="PROSITE" id="PS51257">
    <property type="entry name" value="PROKAR_LIPOPROTEIN"/>
    <property type="match status" value="1"/>
</dbReference>
<evidence type="ECO:0000259" key="9">
    <source>
        <dbReference type="Pfam" id="PF13847"/>
    </source>
</evidence>
<evidence type="ECO:0000256" key="5">
    <source>
        <dbReference type="ARBA" id="ARBA00034545"/>
    </source>
</evidence>
<dbReference type="EMBL" id="VNHO01000014">
    <property type="protein sequence ID" value="TYP53757.1"/>
    <property type="molecule type" value="Genomic_DNA"/>
</dbReference>
<evidence type="ECO:0000256" key="2">
    <source>
        <dbReference type="ARBA" id="ARBA00022691"/>
    </source>
</evidence>
<comment type="catalytic activity">
    <reaction evidence="7">
        <text>arsenic triglutathione + 2 [thioredoxin]-dithiol + 2 S-adenosyl-L-methionine + H2O = dimethylarsinous acid + 2 [thioredoxin]-disulfide + 3 glutathione + 2 S-adenosyl-L-homocysteine + 2 H(+)</text>
        <dbReference type="Rhea" id="RHEA:69464"/>
        <dbReference type="Rhea" id="RHEA-COMP:10698"/>
        <dbReference type="Rhea" id="RHEA-COMP:10700"/>
        <dbReference type="ChEBI" id="CHEBI:15377"/>
        <dbReference type="ChEBI" id="CHEBI:15378"/>
        <dbReference type="ChEBI" id="CHEBI:23808"/>
        <dbReference type="ChEBI" id="CHEBI:29950"/>
        <dbReference type="ChEBI" id="CHEBI:50058"/>
        <dbReference type="ChEBI" id="CHEBI:57856"/>
        <dbReference type="ChEBI" id="CHEBI:57925"/>
        <dbReference type="ChEBI" id="CHEBI:59789"/>
        <dbReference type="ChEBI" id="CHEBI:183640"/>
        <dbReference type="EC" id="2.1.1.137"/>
    </reaction>
</comment>
<dbReference type="GO" id="GO:0030791">
    <property type="term" value="F:arsenite methyltransferase activity"/>
    <property type="evidence" value="ECO:0007669"/>
    <property type="project" value="UniProtKB-EC"/>
</dbReference>
<evidence type="ECO:0000256" key="8">
    <source>
        <dbReference type="ARBA" id="ARBA00048428"/>
    </source>
</evidence>
<gene>
    <name evidence="10" type="ORF">LZ11_01479</name>
</gene>
<dbReference type="RefSeq" id="WP_148867232.1">
    <property type="nucleotide sequence ID" value="NZ_VNHO01000014.1"/>
</dbReference>
<dbReference type="InterPro" id="IPR029063">
    <property type="entry name" value="SAM-dependent_MTases_sf"/>
</dbReference>
<dbReference type="InterPro" id="IPR026669">
    <property type="entry name" value="Arsenite_MeTrfase-like"/>
</dbReference>
<keyword evidence="2" id="KW-0949">S-adenosyl-L-methionine</keyword>
<dbReference type="GO" id="GO:0032259">
    <property type="term" value="P:methylation"/>
    <property type="evidence" value="ECO:0007669"/>
    <property type="project" value="UniProtKB-KW"/>
</dbReference>
<evidence type="ECO:0000313" key="10">
    <source>
        <dbReference type="EMBL" id="TYP53757.1"/>
    </source>
</evidence>
<dbReference type="SUPFAM" id="SSF53335">
    <property type="entry name" value="S-adenosyl-L-methionine-dependent methyltransferases"/>
    <property type="match status" value="1"/>
</dbReference>
<evidence type="ECO:0000256" key="6">
    <source>
        <dbReference type="ARBA" id="ARBA00047941"/>
    </source>
</evidence>
<comment type="catalytic activity">
    <reaction evidence="8">
        <text>arsenic triglutathione + 3 [thioredoxin]-dithiol + 3 S-adenosyl-L-methionine = trimethylarsine + 3 [thioredoxin]-disulfide + 3 glutathione + 3 S-adenosyl-L-homocysteine + 3 H(+)</text>
        <dbReference type="Rhea" id="RHEA:69432"/>
        <dbReference type="Rhea" id="RHEA-COMP:10698"/>
        <dbReference type="Rhea" id="RHEA-COMP:10700"/>
        <dbReference type="ChEBI" id="CHEBI:15378"/>
        <dbReference type="ChEBI" id="CHEBI:27130"/>
        <dbReference type="ChEBI" id="CHEBI:29950"/>
        <dbReference type="ChEBI" id="CHEBI:50058"/>
        <dbReference type="ChEBI" id="CHEBI:57856"/>
        <dbReference type="ChEBI" id="CHEBI:57925"/>
        <dbReference type="ChEBI" id="CHEBI:59789"/>
        <dbReference type="ChEBI" id="CHEBI:183640"/>
        <dbReference type="EC" id="2.1.1.137"/>
    </reaction>
</comment>
<evidence type="ECO:0000256" key="4">
    <source>
        <dbReference type="ARBA" id="ARBA00034521"/>
    </source>
</evidence>
<dbReference type="Proteomes" id="UP000322294">
    <property type="component" value="Unassembled WGS sequence"/>
</dbReference>
<feature type="domain" description="Methyltransferase" evidence="9">
    <location>
        <begin position="72"/>
        <end position="218"/>
    </location>
</feature>
<reference evidence="10 11" key="1">
    <citation type="submission" date="2019-07" db="EMBL/GenBank/DDBJ databases">
        <title>Genomic Encyclopedia of Type Strains, Phase I: the one thousand microbial genomes (KMG-I) project.</title>
        <authorList>
            <person name="Kyrpides N."/>
        </authorList>
    </citation>
    <scope>NUCLEOTIDE SEQUENCE [LARGE SCALE GENOMIC DNA]</scope>
    <source>
        <strain evidence="10 11">DSM 16647</strain>
    </source>
</reference>
<keyword evidence="11" id="KW-1185">Reference proteome</keyword>